<reference evidence="2" key="1">
    <citation type="submission" date="2022-07" db="EMBL/GenBank/DDBJ databases">
        <title>Chromosome-level genome of Muraenolepis orangiensis.</title>
        <authorList>
            <person name="Kim J."/>
        </authorList>
    </citation>
    <scope>NUCLEOTIDE SEQUENCE</scope>
    <source>
        <strain evidence="2">KU_S4_2022</strain>
        <tissue evidence="2">Muscle</tissue>
    </source>
</reference>
<accession>A0A9Q0ED64</accession>
<evidence type="ECO:0000313" key="3">
    <source>
        <dbReference type="Proteomes" id="UP001148018"/>
    </source>
</evidence>
<dbReference type="AlphaFoldDB" id="A0A9Q0ED64"/>
<evidence type="ECO:0000313" key="2">
    <source>
        <dbReference type="EMBL" id="KAJ3605902.1"/>
    </source>
</evidence>
<protein>
    <submittedName>
        <fullName evidence="2">Uncharacterized protein</fullName>
    </submittedName>
</protein>
<sequence>MGAESINTLKDKVRAPSLGLCAWAKGSYRGPGPSQHPGRRGGRRRSPRACGREYSGPCMEQPGRVTSGSPRPLVAFARA</sequence>
<comment type="caution">
    <text evidence="2">The sequence shown here is derived from an EMBL/GenBank/DDBJ whole genome shotgun (WGS) entry which is preliminary data.</text>
</comment>
<feature type="compositionally biased region" description="Basic residues" evidence="1">
    <location>
        <begin position="37"/>
        <end position="47"/>
    </location>
</feature>
<dbReference type="Proteomes" id="UP001148018">
    <property type="component" value="Unassembled WGS sequence"/>
</dbReference>
<dbReference type="EMBL" id="JANIIK010000043">
    <property type="protein sequence ID" value="KAJ3605902.1"/>
    <property type="molecule type" value="Genomic_DNA"/>
</dbReference>
<gene>
    <name evidence="2" type="ORF">NHX12_027945</name>
</gene>
<feature type="region of interest" description="Disordered" evidence="1">
    <location>
        <begin position="25"/>
        <end position="79"/>
    </location>
</feature>
<evidence type="ECO:0000256" key="1">
    <source>
        <dbReference type="SAM" id="MobiDB-lite"/>
    </source>
</evidence>
<name>A0A9Q0ED64_9TELE</name>
<keyword evidence="3" id="KW-1185">Reference proteome</keyword>
<organism evidence="2 3">
    <name type="scientific">Muraenolepis orangiensis</name>
    <name type="common">Patagonian moray cod</name>
    <dbReference type="NCBI Taxonomy" id="630683"/>
    <lineage>
        <taxon>Eukaryota</taxon>
        <taxon>Metazoa</taxon>
        <taxon>Chordata</taxon>
        <taxon>Craniata</taxon>
        <taxon>Vertebrata</taxon>
        <taxon>Euteleostomi</taxon>
        <taxon>Actinopterygii</taxon>
        <taxon>Neopterygii</taxon>
        <taxon>Teleostei</taxon>
        <taxon>Neoteleostei</taxon>
        <taxon>Acanthomorphata</taxon>
        <taxon>Zeiogadaria</taxon>
        <taxon>Gadariae</taxon>
        <taxon>Gadiformes</taxon>
        <taxon>Muraenolepidoidei</taxon>
        <taxon>Muraenolepididae</taxon>
        <taxon>Muraenolepis</taxon>
    </lineage>
</organism>
<proteinExistence type="predicted"/>